<evidence type="ECO:0000313" key="1">
    <source>
        <dbReference type="EMBL" id="MBX66175.1"/>
    </source>
</evidence>
<proteinExistence type="predicted"/>
<accession>A0A2P2QH01</accession>
<name>A0A2P2QH01_RHIMU</name>
<organism evidence="1">
    <name type="scientific">Rhizophora mucronata</name>
    <name type="common">Asiatic mangrove</name>
    <dbReference type="NCBI Taxonomy" id="61149"/>
    <lineage>
        <taxon>Eukaryota</taxon>
        <taxon>Viridiplantae</taxon>
        <taxon>Streptophyta</taxon>
        <taxon>Embryophyta</taxon>
        <taxon>Tracheophyta</taxon>
        <taxon>Spermatophyta</taxon>
        <taxon>Magnoliopsida</taxon>
        <taxon>eudicotyledons</taxon>
        <taxon>Gunneridae</taxon>
        <taxon>Pentapetalae</taxon>
        <taxon>rosids</taxon>
        <taxon>fabids</taxon>
        <taxon>Malpighiales</taxon>
        <taxon>Rhizophoraceae</taxon>
        <taxon>Rhizophora</taxon>
    </lineage>
</organism>
<protein>
    <submittedName>
        <fullName evidence="1">Uncharacterized protein</fullName>
    </submittedName>
</protein>
<dbReference type="EMBL" id="GGEC01085691">
    <property type="protein sequence ID" value="MBX66175.1"/>
    <property type="molecule type" value="Transcribed_RNA"/>
</dbReference>
<dbReference type="AlphaFoldDB" id="A0A2P2QH01"/>
<reference evidence="1" key="1">
    <citation type="submission" date="2018-02" db="EMBL/GenBank/DDBJ databases">
        <title>Rhizophora mucronata_Transcriptome.</title>
        <authorList>
            <person name="Meera S.P."/>
            <person name="Sreeshan A."/>
            <person name="Augustine A."/>
        </authorList>
    </citation>
    <scope>NUCLEOTIDE SEQUENCE</scope>
    <source>
        <tissue evidence="1">Leaf</tissue>
    </source>
</reference>
<sequence length="19" mass="2014">MTAVEAVCTSQDYSGHCVL</sequence>